<gene>
    <name evidence="6" type="ORF">RUMHYD_02337</name>
</gene>
<dbReference type="SUPFAM" id="SSF53187">
    <property type="entry name" value="Zn-dependent exopeptidases"/>
    <property type="match status" value="1"/>
</dbReference>
<accession>C0CN99</accession>
<dbReference type="GO" id="GO:0016813">
    <property type="term" value="F:hydrolase activity, acting on carbon-nitrogen (but not peptide) bonds, in linear amidines"/>
    <property type="evidence" value="ECO:0007669"/>
    <property type="project" value="InterPro"/>
</dbReference>
<proteinExistence type="inferred from homology"/>
<feature type="binding site" evidence="3">
    <location>
        <position position="93"/>
    </location>
    <ligand>
        <name>Zn(2+)</name>
        <dbReference type="ChEBI" id="CHEBI:29105"/>
        <label>2</label>
    </ligand>
</feature>
<keyword evidence="3" id="KW-0479">Metal-binding</keyword>
<dbReference type="HOGENOM" id="CLU_024588_6_0_9"/>
<dbReference type="EMBL" id="ACBZ01000125">
    <property type="protein sequence ID" value="EEG48741.1"/>
    <property type="molecule type" value="Genomic_DNA"/>
</dbReference>
<dbReference type="GO" id="GO:0046872">
    <property type="term" value="F:metal ion binding"/>
    <property type="evidence" value="ECO:0007669"/>
    <property type="project" value="UniProtKB-KW"/>
</dbReference>
<reference evidence="6 7" key="2">
    <citation type="submission" date="2009-02" db="EMBL/GenBank/DDBJ databases">
        <title>Draft genome sequence of Blautia hydrogenotrophica DSM 10507 (Ruminococcus hydrogenotrophicus DSM 10507).</title>
        <authorList>
            <person name="Sudarsanam P."/>
            <person name="Ley R."/>
            <person name="Guruge J."/>
            <person name="Turnbaugh P.J."/>
            <person name="Mahowald M."/>
            <person name="Liep D."/>
            <person name="Gordon J."/>
        </authorList>
    </citation>
    <scope>NUCLEOTIDE SEQUENCE [LARGE SCALE GENOMIC DNA]</scope>
    <source>
        <strain evidence="7">DSM 10507 / JCM 14656 / S5a33</strain>
    </source>
</reference>
<dbReference type="Gene3D" id="3.40.630.10">
    <property type="entry name" value="Zn peptidases"/>
    <property type="match status" value="1"/>
</dbReference>
<dbReference type="InterPro" id="IPR011650">
    <property type="entry name" value="Peptidase_M20_dimer"/>
</dbReference>
<dbReference type="NCBIfam" id="NF006771">
    <property type="entry name" value="PRK09290.1-5"/>
    <property type="match status" value="1"/>
</dbReference>
<evidence type="ECO:0000313" key="6">
    <source>
        <dbReference type="EMBL" id="EEG48741.1"/>
    </source>
</evidence>
<sequence>MSMRADGNRILSRLEELYECGKMPDGTHSRVAYTPQERRGRQLFSEYFRQLGITVFEDAAGNLIARLEGNDQQAPAIVIGSHLDTVLDGGRYDGVYGCVGGLEIVQLLTEQKRKLNHPLEIIVFADEEGIRFGNGMFGSSAFCKASLSELDGQERDIYGMTREEVLKTCGVDLKEAAKAARKKESVLCTLELHVEQGGNLDRRGVPIGVVTSIAGVRRYAVSLTGEANHSGSTKMEDRHDALVAAAKVIGGLPDLVRKLGEEFSVGTVGKITALPGAVNVIPGRCEFLLEFRDSDEAVMERLAVEFQRRLQTVCDGGGLRMKMEHLSSHVPGKMNRQIQEEIAKASERQGMPYLRMPSGAFHDSLWLTQRFPSGMIFVPSVDGISHSPREYTKQEDLENGVNVLLETVLSLDEKEGIEDEPV</sequence>
<keyword evidence="3" id="KW-0862">Zinc</keyword>
<evidence type="ECO:0000259" key="5">
    <source>
        <dbReference type="Pfam" id="PF07687"/>
    </source>
</evidence>
<comment type="caution">
    <text evidence="6">The sequence shown here is derived from an EMBL/GenBank/DDBJ whole genome shotgun (WGS) entry which is preliminary data.</text>
</comment>
<evidence type="ECO:0000256" key="4">
    <source>
        <dbReference type="PIRSR" id="PIRSR001235-2"/>
    </source>
</evidence>
<feature type="binding site" evidence="3">
    <location>
        <position position="193"/>
    </location>
    <ligand>
        <name>Zn(2+)</name>
        <dbReference type="ChEBI" id="CHEBI:29105"/>
        <label>1</label>
    </ligand>
</feature>
<feature type="binding site" evidence="3">
    <location>
        <position position="386"/>
    </location>
    <ligand>
        <name>Zn(2+)</name>
        <dbReference type="ChEBI" id="CHEBI:29105"/>
        <label>2</label>
    </ligand>
</feature>
<evidence type="ECO:0000256" key="2">
    <source>
        <dbReference type="ARBA" id="ARBA00022801"/>
    </source>
</evidence>
<dbReference type="SUPFAM" id="SSF55031">
    <property type="entry name" value="Bacterial exopeptidase dimerisation domain"/>
    <property type="match status" value="1"/>
</dbReference>
<dbReference type="InterPro" id="IPR002933">
    <property type="entry name" value="Peptidase_M20"/>
</dbReference>
<comment type="cofactor">
    <cofactor evidence="3">
        <name>Zn(2+)</name>
        <dbReference type="ChEBI" id="CHEBI:29105"/>
    </cofactor>
    <text evidence="3">Binds 2 Zn(2+) ions per subunit.</text>
</comment>
<evidence type="ECO:0000256" key="1">
    <source>
        <dbReference type="ARBA" id="ARBA00006153"/>
    </source>
</evidence>
<dbReference type="Pfam" id="PF01546">
    <property type="entry name" value="Peptidase_M20"/>
    <property type="match status" value="1"/>
</dbReference>
<feature type="binding site" evidence="4">
    <location>
        <position position="279"/>
    </location>
    <ligand>
        <name>allantoate</name>
        <dbReference type="ChEBI" id="CHEBI:17536"/>
    </ligand>
</feature>
<feature type="binding site" evidence="3">
    <location>
        <position position="128"/>
    </location>
    <ligand>
        <name>Zn(2+)</name>
        <dbReference type="ChEBI" id="CHEBI:29105"/>
        <label>2</label>
    </ligand>
</feature>
<reference evidence="6 7" key="1">
    <citation type="submission" date="2009-01" db="EMBL/GenBank/DDBJ databases">
        <authorList>
            <person name="Fulton L."/>
            <person name="Clifton S."/>
            <person name="Fulton B."/>
            <person name="Xu J."/>
            <person name="Minx P."/>
            <person name="Pepin K.H."/>
            <person name="Johnson M."/>
            <person name="Bhonagiri V."/>
            <person name="Nash W.E."/>
            <person name="Mardis E.R."/>
            <person name="Wilson R.K."/>
        </authorList>
    </citation>
    <scope>NUCLEOTIDE SEQUENCE [LARGE SCALE GENOMIC DNA]</scope>
    <source>
        <strain evidence="7">DSM 10507 / JCM 14656 / S5a33</strain>
    </source>
</reference>
<protein>
    <recommendedName>
        <fullName evidence="5">Peptidase M20 dimerisation domain-containing protein</fullName>
    </recommendedName>
</protein>
<dbReference type="PANTHER" id="PTHR32494:SF5">
    <property type="entry name" value="ALLANTOATE AMIDOHYDROLASE"/>
    <property type="match status" value="1"/>
</dbReference>
<dbReference type="eggNOG" id="COG0624">
    <property type="taxonomic scope" value="Bacteria"/>
</dbReference>
<feature type="binding site" evidence="4">
    <location>
        <position position="218"/>
    </location>
    <ligand>
        <name>allantoate</name>
        <dbReference type="ChEBI" id="CHEBI:17536"/>
    </ligand>
</feature>
<feature type="binding site" evidence="3">
    <location>
        <position position="82"/>
    </location>
    <ligand>
        <name>Zn(2+)</name>
        <dbReference type="ChEBI" id="CHEBI:29105"/>
        <label>1</label>
    </ligand>
</feature>
<dbReference type="Gene3D" id="3.30.70.360">
    <property type="match status" value="1"/>
</dbReference>
<dbReference type="InterPro" id="IPR036264">
    <property type="entry name" value="Bact_exopeptidase_dim_dom"/>
</dbReference>
<dbReference type="AlphaFoldDB" id="C0CN99"/>
<comment type="similarity">
    <text evidence="1">Belongs to the peptidase M20 family.</text>
</comment>
<dbReference type="PANTHER" id="PTHR32494">
    <property type="entry name" value="ALLANTOATE DEIMINASE-RELATED"/>
    <property type="match status" value="1"/>
</dbReference>
<evidence type="ECO:0000256" key="3">
    <source>
        <dbReference type="PIRSR" id="PIRSR001235-1"/>
    </source>
</evidence>
<dbReference type="NCBIfam" id="TIGR01879">
    <property type="entry name" value="hydantase"/>
    <property type="match status" value="1"/>
</dbReference>
<organism evidence="6 7">
    <name type="scientific">Blautia hydrogenotrophica (strain DSM 10507 / JCM 14656 / S5a33)</name>
    <name type="common">Ruminococcus hydrogenotrophicus</name>
    <dbReference type="NCBI Taxonomy" id="476272"/>
    <lineage>
        <taxon>Bacteria</taxon>
        <taxon>Bacillati</taxon>
        <taxon>Bacillota</taxon>
        <taxon>Clostridia</taxon>
        <taxon>Lachnospirales</taxon>
        <taxon>Lachnospiraceae</taxon>
        <taxon>Blautia</taxon>
    </lineage>
</organism>
<feature type="binding site" evidence="3">
    <location>
        <position position="93"/>
    </location>
    <ligand>
        <name>Zn(2+)</name>
        <dbReference type="ChEBI" id="CHEBI:29105"/>
        <label>1</label>
    </ligand>
</feature>
<dbReference type="PATRIC" id="fig|476272.21.peg.1772"/>
<keyword evidence="7" id="KW-1185">Reference proteome</keyword>
<name>C0CN99_BLAHS</name>
<feature type="binding site" evidence="4">
    <location>
        <position position="292"/>
    </location>
    <ligand>
        <name>allantoate</name>
        <dbReference type="ChEBI" id="CHEBI:17536"/>
    </ligand>
</feature>
<dbReference type="PIRSF" id="PIRSF001235">
    <property type="entry name" value="Amidase_carbamoylase"/>
    <property type="match status" value="1"/>
</dbReference>
<dbReference type="Pfam" id="PF07687">
    <property type="entry name" value="M20_dimer"/>
    <property type="match status" value="1"/>
</dbReference>
<dbReference type="CDD" id="cd03884">
    <property type="entry name" value="M20_bAS"/>
    <property type="match status" value="1"/>
</dbReference>
<evidence type="ECO:0000313" key="7">
    <source>
        <dbReference type="Proteomes" id="UP000003100"/>
    </source>
</evidence>
<dbReference type="Proteomes" id="UP000003100">
    <property type="component" value="Unassembled WGS sequence"/>
</dbReference>
<keyword evidence="2" id="KW-0378">Hydrolase</keyword>
<dbReference type="InterPro" id="IPR010158">
    <property type="entry name" value="Amidase_Cbmase"/>
</dbReference>
<feature type="domain" description="Peptidase M20 dimerisation" evidence="5">
    <location>
        <begin position="215"/>
        <end position="313"/>
    </location>
</feature>